<proteinExistence type="predicted"/>
<dbReference type="PROSITE" id="PS51257">
    <property type="entry name" value="PROKAR_LIPOPROTEIN"/>
    <property type="match status" value="1"/>
</dbReference>
<dbReference type="AlphaFoldDB" id="A0A1V4SQC7"/>
<dbReference type="NCBIfam" id="TIGR04223">
    <property type="entry name" value="quorum_AgrD"/>
    <property type="match status" value="1"/>
</dbReference>
<dbReference type="Proteomes" id="UP000191448">
    <property type="component" value="Unassembled WGS sequence"/>
</dbReference>
<dbReference type="EMBL" id="LTAY01000092">
    <property type="protein sequence ID" value="OPX46060.1"/>
    <property type="molecule type" value="Genomic_DNA"/>
</dbReference>
<organism evidence="1 3">
    <name type="scientific">Clostridium thermobutyricum DSM 4928</name>
    <dbReference type="NCBI Taxonomy" id="1121339"/>
    <lineage>
        <taxon>Bacteria</taxon>
        <taxon>Bacillati</taxon>
        <taxon>Bacillota</taxon>
        <taxon>Clostridia</taxon>
        <taxon>Eubacteriales</taxon>
        <taxon>Clostridiaceae</taxon>
        <taxon>Clostridium</taxon>
    </lineage>
</organism>
<dbReference type="RefSeq" id="WP_002596976.1">
    <property type="nucleotide sequence ID" value="NZ_LTAY01000092.1"/>
</dbReference>
<dbReference type="InterPro" id="IPR009229">
    <property type="entry name" value="AgrD"/>
</dbReference>
<evidence type="ECO:0000313" key="1">
    <source>
        <dbReference type="EMBL" id="OPX46060.1"/>
    </source>
</evidence>
<evidence type="ECO:0008006" key="4">
    <source>
        <dbReference type="Google" id="ProtNLM"/>
    </source>
</evidence>
<sequence>MVKTINSKILFAAAAVATVFAGLVASSACLWSFYQPEEPECLSDK</sequence>
<reference evidence="1 3" key="1">
    <citation type="submission" date="2016-02" db="EMBL/GenBank/DDBJ databases">
        <title>Genome sequence of Clostridium thermobutyricum DSM 4928.</title>
        <authorList>
            <person name="Poehlein A."/>
            <person name="Daniel R."/>
        </authorList>
    </citation>
    <scope>NUCLEOTIDE SEQUENCE [LARGE SCALE GENOMIC DNA]</scope>
    <source>
        <strain evidence="1 3">DSM 4928</strain>
    </source>
</reference>
<comment type="caution">
    <text evidence="1">The sequence shown here is derived from an EMBL/GenBank/DDBJ whole genome shotgun (WGS) entry which is preliminary data.</text>
</comment>
<protein>
    <recommendedName>
        <fullName evidence="4">Cyclic lactone autoinducer peptide</fullName>
    </recommendedName>
</protein>
<dbReference type="EMBL" id="LTAY01000092">
    <property type="protein sequence ID" value="OPX46179.1"/>
    <property type="molecule type" value="Genomic_DNA"/>
</dbReference>
<name>A0A1V4SQC7_9CLOT</name>
<evidence type="ECO:0000313" key="2">
    <source>
        <dbReference type="EMBL" id="OPX46179.1"/>
    </source>
</evidence>
<gene>
    <name evidence="1" type="ORF">CLTHE_28770</name>
    <name evidence="2" type="ORF">CLTHE_29960</name>
</gene>
<accession>A0A1V4SQC7</accession>
<evidence type="ECO:0000313" key="3">
    <source>
        <dbReference type="Proteomes" id="UP000191448"/>
    </source>
</evidence>